<accession>A0ABR2NQS2</accession>
<feature type="compositionally biased region" description="Basic residues" evidence="1">
    <location>
        <begin position="220"/>
        <end position="240"/>
    </location>
</feature>
<proteinExistence type="predicted"/>
<keyword evidence="3" id="KW-1185">Reference proteome</keyword>
<dbReference type="EMBL" id="JBBPBN010000111">
    <property type="protein sequence ID" value="KAK8978520.1"/>
    <property type="molecule type" value="Genomic_DNA"/>
</dbReference>
<comment type="caution">
    <text evidence="2">The sequence shown here is derived from an EMBL/GenBank/DDBJ whole genome shotgun (WGS) entry which is preliminary data.</text>
</comment>
<gene>
    <name evidence="2" type="ORF">V6N11_055509</name>
</gene>
<feature type="region of interest" description="Disordered" evidence="1">
    <location>
        <begin position="178"/>
        <end position="269"/>
    </location>
</feature>
<sequence>MLETTHTVRPIRYLGESSNVDATLHSELLVDGIDPGSCKDGPTLLGVKSAEMLMSGLDPGSSKDATIDIVRIEEIDPGSKEIGAAPIPAPCLPLPSSGSFDDAVSTVAIPNLGLTELRAIAVDTDPDPKLVELAGKNVGVKAVVAADKGEYNGVHGADIGHISNDSSQATAYAVVRRNVDRSGSSHRRRSLPGGVHAIDTDSTAKWDAPTPLSDSSQSARSHKRSRHDKHRSSSSAKRSRSKNDLVDNVTELVMNLESAEAAGQPHQGH</sequence>
<dbReference type="Proteomes" id="UP001396334">
    <property type="component" value="Unassembled WGS sequence"/>
</dbReference>
<protein>
    <submittedName>
        <fullName evidence="2">Uncharacterized protein</fullName>
    </submittedName>
</protein>
<name>A0ABR2NQS2_9ROSI</name>
<organism evidence="2 3">
    <name type="scientific">Hibiscus sabdariffa</name>
    <name type="common">roselle</name>
    <dbReference type="NCBI Taxonomy" id="183260"/>
    <lineage>
        <taxon>Eukaryota</taxon>
        <taxon>Viridiplantae</taxon>
        <taxon>Streptophyta</taxon>
        <taxon>Embryophyta</taxon>
        <taxon>Tracheophyta</taxon>
        <taxon>Spermatophyta</taxon>
        <taxon>Magnoliopsida</taxon>
        <taxon>eudicotyledons</taxon>
        <taxon>Gunneridae</taxon>
        <taxon>Pentapetalae</taxon>
        <taxon>rosids</taxon>
        <taxon>malvids</taxon>
        <taxon>Malvales</taxon>
        <taxon>Malvaceae</taxon>
        <taxon>Malvoideae</taxon>
        <taxon>Hibiscus</taxon>
    </lineage>
</organism>
<evidence type="ECO:0000313" key="2">
    <source>
        <dbReference type="EMBL" id="KAK8978520.1"/>
    </source>
</evidence>
<evidence type="ECO:0000256" key="1">
    <source>
        <dbReference type="SAM" id="MobiDB-lite"/>
    </source>
</evidence>
<evidence type="ECO:0000313" key="3">
    <source>
        <dbReference type="Proteomes" id="UP001396334"/>
    </source>
</evidence>
<reference evidence="2 3" key="1">
    <citation type="journal article" date="2024" name="G3 (Bethesda)">
        <title>Genome assembly of Hibiscus sabdariffa L. provides insights into metabolisms of medicinal natural products.</title>
        <authorList>
            <person name="Kim T."/>
        </authorList>
    </citation>
    <scope>NUCLEOTIDE SEQUENCE [LARGE SCALE GENOMIC DNA]</scope>
    <source>
        <strain evidence="2">TK-2024</strain>
        <tissue evidence="2">Old leaves</tissue>
    </source>
</reference>